<evidence type="ECO:0000259" key="2">
    <source>
        <dbReference type="Pfam" id="PF14033"/>
    </source>
</evidence>
<keyword evidence="5" id="KW-1185">Reference proteome</keyword>
<dbReference type="AlphaFoldDB" id="A0A0C9Y792"/>
<accession>A0A0C9Y792</accession>
<proteinExistence type="predicted"/>
<sequence length="621" mass="69933">MAPKKTRSATKKAQMEAGLPGFGLPLNYVPKKGQPQYFAQLFPSALCYQDLGAGGIQLPLTTLREFTMLQIMNAVTDKPDWHVKIQDKKIAQKWKAEILGNKDKDVTEAMANWCIEELKHKATLFHKSPNGGIRVYNGDVVKSDTAVPESVRLALIEAAKPLEDVPDRLKDWHPGSDEKVLDLVHPSLFPLVYGRSKILEAGQTTTLEDCISRCGEGEVVPQPKESETQIAENDGYDNESKVNNPYSQNFQWLPCQVDIKEANAKITTYINNLHPVKDQQLYGIVEQVITAAIPLWELTLAPLVPDFTHTPRIEFTQVVYDPDPENGPETDGPQQGEDEDEDEYAERREEWYKTIRKVVLPDAAENFQAPPESEPLNLREKYASKGLQIIVKLANIELTPEKPKYEGGTWHVEGQLNEHICATALYYYSTSNITASSLAFRQQTSDEFAVDIDYEQDHHDWLPVVFGIEQEEAAVQDVGSVETRQGRLLTFPNILQHQVQPFELADPKKSGHRKILALFLVDPNIRVISTANVPAQRMDWWREATLINQQAASSGGVKKKGKGLGGLPVELQDHVFGDVEDFPITLEDAKEIRLELMEERKHLMIRHGEAFVASEFSLCEH</sequence>
<reference evidence="5" key="2">
    <citation type="submission" date="2015-01" db="EMBL/GenBank/DDBJ databases">
        <title>Evolutionary Origins and Diversification of the Mycorrhizal Mutualists.</title>
        <authorList>
            <consortium name="DOE Joint Genome Institute"/>
            <consortium name="Mycorrhizal Genomics Consortium"/>
            <person name="Kohler A."/>
            <person name="Kuo A."/>
            <person name="Nagy L.G."/>
            <person name="Floudas D."/>
            <person name="Copeland A."/>
            <person name="Barry K.W."/>
            <person name="Cichocki N."/>
            <person name="Veneault-Fourrey C."/>
            <person name="LaButti K."/>
            <person name="Lindquist E.A."/>
            <person name="Lipzen A."/>
            <person name="Lundell T."/>
            <person name="Morin E."/>
            <person name="Murat C."/>
            <person name="Riley R."/>
            <person name="Ohm R."/>
            <person name="Sun H."/>
            <person name="Tunlid A."/>
            <person name="Henrissat B."/>
            <person name="Grigoriev I.V."/>
            <person name="Hibbett D.S."/>
            <person name="Martin F."/>
        </authorList>
    </citation>
    <scope>NUCLEOTIDE SEQUENCE [LARGE SCALE GENOMIC DNA]</scope>
    <source>
        <strain evidence="5">LaAM-08-1</strain>
    </source>
</reference>
<dbReference type="STRING" id="1095629.A0A0C9Y792"/>
<evidence type="ECO:0000313" key="4">
    <source>
        <dbReference type="EMBL" id="KIK06077.1"/>
    </source>
</evidence>
<evidence type="ECO:0000259" key="3">
    <source>
        <dbReference type="Pfam" id="PF21666"/>
    </source>
</evidence>
<feature type="domain" description="DUF4246" evidence="2">
    <location>
        <begin position="108"/>
        <end position="543"/>
    </location>
</feature>
<protein>
    <submittedName>
        <fullName evidence="4">Uncharacterized protein</fullName>
    </submittedName>
</protein>
<dbReference type="Proteomes" id="UP000054477">
    <property type="component" value="Unassembled WGS sequence"/>
</dbReference>
<name>A0A0C9Y792_9AGAR</name>
<dbReference type="HOGENOM" id="CLU_012066_2_0_1"/>
<dbReference type="PANTHER" id="PTHR33119:SF1">
    <property type="entry name" value="FE2OG DIOXYGENASE DOMAIN-CONTAINING PROTEIN"/>
    <property type="match status" value="1"/>
</dbReference>
<dbReference type="InterPro" id="IPR025340">
    <property type="entry name" value="DUF4246"/>
</dbReference>
<dbReference type="InterPro" id="IPR049207">
    <property type="entry name" value="DUF4246_N"/>
</dbReference>
<organism evidence="4 5">
    <name type="scientific">Laccaria amethystina LaAM-08-1</name>
    <dbReference type="NCBI Taxonomy" id="1095629"/>
    <lineage>
        <taxon>Eukaryota</taxon>
        <taxon>Fungi</taxon>
        <taxon>Dikarya</taxon>
        <taxon>Basidiomycota</taxon>
        <taxon>Agaricomycotina</taxon>
        <taxon>Agaricomycetes</taxon>
        <taxon>Agaricomycetidae</taxon>
        <taxon>Agaricales</taxon>
        <taxon>Agaricineae</taxon>
        <taxon>Hydnangiaceae</taxon>
        <taxon>Laccaria</taxon>
    </lineage>
</organism>
<dbReference type="Pfam" id="PF21666">
    <property type="entry name" value="DUF4246_N"/>
    <property type="match status" value="1"/>
</dbReference>
<dbReference type="EMBL" id="KN838555">
    <property type="protein sequence ID" value="KIK06077.1"/>
    <property type="molecule type" value="Genomic_DNA"/>
</dbReference>
<feature type="domain" description="DUF4246" evidence="3">
    <location>
        <begin position="19"/>
        <end position="97"/>
    </location>
</feature>
<evidence type="ECO:0000313" key="5">
    <source>
        <dbReference type="Proteomes" id="UP000054477"/>
    </source>
</evidence>
<dbReference type="PANTHER" id="PTHR33119">
    <property type="entry name" value="IFI3P"/>
    <property type="match status" value="1"/>
</dbReference>
<feature type="region of interest" description="Disordered" evidence="1">
    <location>
        <begin position="319"/>
        <end position="345"/>
    </location>
</feature>
<dbReference type="InterPro" id="IPR049192">
    <property type="entry name" value="DUF4246_C"/>
</dbReference>
<dbReference type="OrthoDB" id="415532at2759"/>
<reference evidence="4 5" key="1">
    <citation type="submission" date="2014-04" db="EMBL/GenBank/DDBJ databases">
        <authorList>
            <consortium name="DOE Joint Genome Institute"/>
            <person name="Kuo A."/>
            <person name="Kohler A."/>
            <person name="Nagy L.G."/>
            <person name="Floudas D."/>
            <person name="Copeland A."/>
            <person name="Barry K.W."/>
            <person name="Cichocki N."/>
            <person name="Veneault-Fourrey C."/>
            <person name="LaButti K."/>
            <person name="Lindquist E.A."/>
            <person name="Lipzen A."/>
            <person name="Lundell T."/>
            <person name="Morin E."/>
            <person name="Murat C."/>
            <person name="Sun H."/>
            <person name="Tunlid A."/>
            <person name="Henrissat B."/>
            <person name="Grigoriev I.V."/>
            <person name="Hibbett D.S."/>
            <person name="Martin F."/>
            <person name="Nordberg H.P."/>
            <person name="Cantor M.N."/>
            <person name="Hua S.X."/>
        </authorList>
    </citation>
    <scope>NUCLEOTIDE SEQUENCE [LARGE SCALE GENOMIC DNA]</scope>
    <source>
        <strain evidence="4 5">LaAM-08-1</strain>
    </source>
</reference>
<gene>
    <name evidence="4" type="ORF">K443DRAFT_674641</name>
</gene>
<evidence type="ECO:0000256" key="1">
    <source>
        <dbReference type="SAM" id="MobiDB-lite"/>
    </source>
</evidence>
<dbReference type="Pfam" id="PF14033">
    <property type="entry name" value="DUF4246"/>
    <property type="match status" value="1"/>
</dbReference>